<dbReference type="PANTHER" id="PTHR10937:SF8">
    <property type="entry name" value="AMINOTRANSFERASE-RELATED"/>
    <property type="match status" value="1"/>
</dbReference>
<dbReference type="SUPFAM" id="SSF53697">
    <property type="entry name" value="SIS domain"/>
    <property type="match status" value="1"/>
</dbReference>
<gene>
    <name evidence="3" type="ORF">E6H00_02450</name>
</gene>
<dbReference type="InterPro" id="IPR035466">
    <property type="entry name" value="GlmS/AgaS_SIS"/>
</dbReference>
<dbReference type="CDD" id="cd05009">
    <property type="entry name" value="SIS_GlmS_GlmD_2"/>
    <property type="match status" value="1"/>
</dbReference>
<feature type="domain" description="SIS" evidence="2">
    <location>
        <begin position="32"/>
        <end position="174"/>
    </location>
</feature>
<evidence type="ECO:0000259" key="2">
    <source>
        <dbReference type="PROSITE" id="PS51464"/>
    </source>
</evidence>
<proteinExistence type="predicted"/>
<accession>A0A537KA20</accession>
<dbReference type="InterPro" id="IPR001347">
    <property type="entry name" value="SIS_dom"/>
</dbReference>
<dbReference type="GO" id="GO:0097367">
    <property type="term" value="F:carbohydrate derivative binding"/>
    <property type="evidence" value="ECO:0007669"/>
    <property type="project" value="InterPro"/>
</dbReference>
<keyword evidence="1" id="KW-0677">Repeat</keyword>
<dbReference type="EMBL" id="VBAK01000055">
    <property type="protein sequence ID" value="TMI92619.1"/>
    <property type="molecule type" value="Genomic_DNA"/>
</dbReference>
<feature type="domain" description="SIS" evidence="2">
    <location>
        <begin position="198"/>
        <end position="338"/>
    </location>
</feature>
<dbReference type="Proteomes" id="UP000318509">
    <property type="component" value="Unassembled WGS sequence"/>
</dbReference>
<dbReference type="CDD" id="cd05008">
    <property type="entry name" value="SIS_GlmS_GlmD_1"/>
    <property type="match status" value="1"/>
</dbReference>
<dbReference type="Gene3D" id="3.40.50.10490">
    <property type="entry name" value="Glucose-6-phosphate isomerase like protein, domain 1"/>
    <property type="match status" value="2"/>
</dbReference>
<sequence length="348" mass="37271">MAGPRFMLKEIREAPQAAARLLEREGGRIRTLGARLRRYRPAGILMAARGSSDNAALYGKYILETRLGVPVTLAAPSIITLLGGRLRLRRHLAVGISQSGQSTDIVAFLEAARARGAMTVAITNRPRSALARAAHEVVLTHAGDERSVAATKTYLNQLIAFALLGAEWAGDRRLSGDAASIPDAQRAVLAHDGEVAGIAERYRYMHECIVAARGFDFATAKELALKLMETCYVVALPLSSADLLHGPIALVEPDFPVFLIASPGPVLAHLADVASRLRARRAETVIFSSDAAVLRLASVPIRVAARAEGALAPPIYGVAIQLLAYHLSQAKGIDPDHPRGLRKVTRTL</sequence>
<name>A0A537KA20_9BACT</name>
<protein>
    <submittedName>
        <fullName evidence="3">SIS domain-containing protein</fullName>
    </submittedName>
</protein>
<comment type="caution">
    <text evidence="3">The sequence shown here is derived from an EMBL/GenBank/DDBJ whole genome shotgun (WGS) entry which is preliminary data.</text>
</comment>
<dbReference type="InterPro" id="IPR035490">
    <property type="entry name" value="GlmS/FrlB_SIS"/>
</dbReference>
<evidence type="ECO:0000313" key="3">
    <source>
        <dbReference type="EMBL" id="TMI92619.1"/>
    </source>
</evidence>
<dbReference type="AlphaFoldDB" id="A0A537KA20"/>
<dbReference type="PROSITE" id="PS51464">
    <property type="entry name" value="SIS"/>
    <property type="match status" value="2"/>
</dbReference>
<organism evidence="3 4">
    <name type="scientific">Candidatus Segetimicrobium genomatis</name>
    <dbReference type="NCBI Taxonomy" id="2569760"/>
    <lineage>
        <taxon>Bacteria</taxon>
        <taxon>Bacillati</taxon>
        <taxon>Candidatus Sysuimicrobiota</taxon>
        <taxon>Candidatus Sysuimicrobiia</taxon>
        <taxon>Candidatus Sysuimicrobiales</taxon>
        <taxon>Candidatus Segetimicrobiaceae</taxon>
        <taxon>Candidatus Segetimicrobium</taxon>
    </lineage>
</organism>
<dbReference type="GO" id="GO:1901135">
    <property type="term" value="P:carbohydrate derivative metabolic process"/>
    <property type="evidence" value="ECO:0007669"/>
    <property type="project" value="InterPro"/>
</dbReference>
<dbReference type="InterPro" id="IPR046348">
    <property type="entry name" value="SIS_dom_sf"/>
</dbReference>
<evidence type="ECO:0000256" key="1">
    <source>
        <dbReference type="ARBA" id="ARBA00022737"/>
    </source>
</evidence>
<evidence type="ECO:0000313" key="4">
    <source>
        <dbReference type="Proteomes" id="UP000318509"/>
    </source>
</evidence>
<dbReference type="Pfam" id="PF01380">
    <property type="entry name" value="SIS"/>
    <property type="match status" value="2"/>
</dbReference>
<reference evidence="3 4" key="1">
    <citation type="journal article" date="2019" name="Nat. Microbiol.">
        <title>Mediterranean grassland soil C-N compound turnover is dependent on rainfall and depth, and is mediated by genomically divergent microorganisms.</title>
        <authorList>
            <person name="Diamond S."/>
            <person name="Andeer P.F."/>
            <person name="Li Z."/>
            <person name="Crits-Christoph A."/>
            <person name="Burstein D."/>
            <person name="Anantharaman K."/>
            <person name="Lane K.R."/>
            <person name="Thomas B.C."/>
            <person name="Pan C."/>
            <person name="Northen T.R."/>
            <person name="Banfield J.F."/>
        </authorList>
    </citation>
    <scope>NUCLEOTIDE SEQUENCE [LARGE SCALE GENOMIC DNA]</scope>
    <source>
        <strain evidence="3">NP_3</strain>
    </source>
</reference>
<dbReference type="PANTHER" id="PTHR10937">
    <property type="entry name" value="GLUCOSAMINE--FRUCTOSE-6-PHOSPHATE AMINOTRANSFERASE, ISOMERIZING"/>
    <property type="match status" value="1"/>
</dbReference>